<dbReference type="STRING" id="278856.A0A212FAH7"/>
<dbReference type="EC" id="2.1.1.-" evidence="1"/>
<organism evidence="2 3">
    <name type="scientific">Danaus plexippus plexippus</name>
    <dbReference type="NCBI Taxonomy" id="278856"/>
    <lineage>
        <taxon>Eukaryota</taxon>
        <taxon>Metazoa</taxon>
        <taxon>Ecdysozoa</taxon>
        <taxon>Arthropoda</taxon>
        <taxon>Hexapoda</taxon>
        <taxon>Insecta</taxon>
        <taxon>Pterygota</taxon>
        <taxon>Neoptera</taxon>
        <taxon>Endopterygota</taxon>
        <taxon>Lepidoptera</taxon>
        <taxon>Glossata</taxon>
        <taxon>Ditrysia</taxon>
        <taxon>Papilionoidea</taxon>
        <taxon>Nymphalidae</taxon>
        <taxon>Danainae</taxon>
        <taxon>Danaini</taxon>
        <taxon>Danaina</taxon>
        <taxon>Danaus</taxon>
        <taxon>Danaus</taxon>
    </lineage>
</organism>
<feature type="binding site" evidence="1">
    <location>
        <position position="122"/>
    </location>
    <ligand>
        <name>S-adenosyl-L-methionine</name>
        <dbReference type="ChEBI" id="CHEBI:59789"/>
    </ligand>
</feature>
<reference evidence="2 3" key="1">
    <citation type="journal article" date="2011" name="Cell">
        <title>The monarch butterfly genome yields insights into long-distance migration.</title>
        <authorList>
            <person name="Zhan S."/>
            <person name="Merlin C."/>
            <person name="Boore J.L."/>
            <person name="Reppert S.M."/>
        </authorList>
    </citation>
    <scope>NUCLEOTIDE SEQUENCE [LARGE SCALE GENOMIC DNA]</scope>
    <source>
        <strain evidence="2">F-2</strain>
    </source>
</reference>
<dbReference type="InterPro" id="IPR021867">
    <property type="entry name" value="Bmt2/SAMTOR"/>
</dbReference>
<sequence>MASDEHIELAQYLKNVHTSLRKLSLNIGAEKAWIEHCNNKEVLNKYAQCMQKLATVHWDPNSNNENSEAFSRIKWTSDFCEEYFTNICSVHSRRDMEIAMKINVILNKEQPCHKPYKLLDVGSCYNPFQIYDFLDVLAIDLCPANESVKQCDFLNICFGNETIIKNNGVTHLVKNSFDVVTFCFLLEYIPSSEQRIKACLNAYKLLKFGGLLIINTPDSKHVGANSKIMKCWRYTLACIGFSRVKYEKFRHIHCMAFRKSLNKEIAVRWATIHREPYMDFKIQIPQDYLKIKNDNNSEKITVDLEDFGELPFNDFEF</sequence>
<keyword evidence="3" id="KW-1185">Reference proteome</keyword>
<name>A0A212FAH7_DANPL</name>
<dbReference type="PANTHER" id="PTHR21008">
    <property type="entry name" value="S-ADENOSYLMETHIONINE SENSOR UPSTREAM OF MTORC1-RELATED"/>
    <property type="match status" value="1"/>
</dbReference>
<evidence type="ECO:0000313" key="2">
    <source>
        <dbReference type="EMBL" id="OWR50746.1"/>
    </source>
</evidence>
<proteinExistence type="inferred from homology"/>
<gene>
    <name evidence="2" type="ORF">KGM_204994</name>
</gene>
<keyword evidence="1" id="KW-0489">Methyltransferase</keyword>
<dbReference type="EMBL" id="AGBW02009471">
    <property type="protein sequence ID" value="OWR50746.1"/>
    <property type="molecule type" value="Genomic_DNA"/>
</dbReference>
<comment type="similarity">
    <text evidence="1">Belongs to the BMT2 family.</text>
</comment>
<keyword evidence="1" id="KW-0808">Transferase</keyword>
<dbReference type="Gene3D" id="3.40.50.150">
    <property type="entry name" value="Vaccinia Virus protein VP39"/>
    <property type="match status" value="1"/>
</dbReference>
<dbReference type="FunCoup" id="A0A212FAH7">
    <property type="interactions" value="805"/>
</dbReference>
<keyword evidence="1" id="KW-0949">S-adenosyl-L-methionine</keyword>
<dbReference type="AlphaFoldDB" id="A0A212FAH7"/>
<dbReference type="InterPro" id="IPR029063">
    <property type="entry name" value="SAM-dependent_MTases_sf"/>
</dbReference>
<dbReference type="PANTHER" id="PTHR21008:SF0">
    <property type="entry name" value="S-ADENOSYLMETHIONINE SENSOR UPSTREAM OF MTORC1"/>
    <property type="match status" value="1"/>
</dbReference>
<dbReference type="GO" id="GO:0008168">
    <property type="term" value="F:methyltransferase activity"/>
    <property type="evidence" value="ECO:0007669"/>
    <property type="project" value="UniProtKB-UniRule"/>
</dbReference>
<dbReference type="HAMAP" id="MF_03044">
    <property type="entry name" value="BMT2"/>
    <property type="match status" value="1"/>
</dbReference>
<evidence type="ECO:0000256" key="1">
    <source>
        <dbReference type="HAMAP-Rule" id="MF_03044"/>
    </source>
</evidence>
<accession>A0A212FAH7</accession>
<dbReference type="SUPFAM" id="SSF53335">
    <property type="entry name" value="S-adenosyl-L-methionine-dependent methyltransferases"/>
    <property type="match status" value="1"/>
</dbReference>
<evidence type="ECO:0000313" key="3">
    <source>
        <dbReference type="Proteomes" id="UP000007151"/>
    </source>
</evidence>
<feature type="binding site" evidence="1">
    <location>
        <position position="140"/>
    </location>
    <ligand>
        <name>S-adenosyl-L-methionine</name>
        <dbReference type="ChEBI" id="CHEBI:59789"/>
    </ligand>
</feature>
<dbReference type="Pfam" id="PF11968">
    <property type="entry name" value="Bmt2"/>
    <property type="match status" value="1"/>
</dbReference>
<dbReference type="CDD" id="cd02440">
    <property type="entry name" value="AdoMet_MTases"/>
    <property type="match status" value="1"/>
</dbReference>
<comment type="function">
    <text evidence="1">S-adenosyl-L-methionine-binding protein that acts as an inhibitor of mTORC1 signaling. Acts as a sensor of S-adenosyl-L-methionine to signal methionine sufficiency to mTORC1. Probably also acts as a S-adenosyl-L-methionine-dependent methyltransferase.</text>
</comment>
<dbReference type="KEGG" id="dpl:KGM_204994"/>
<protein>
    <recommendedName>
        <fullName evidence="1">S-adenosylmethionine sensor upstream of mTORC1</fullName>
    </recommendedName>
    <alternativeName>
        <fullName evidence="1">Probable methyltransferase BMT2 homolog</fullName>
        <ecNumber evidence="1">2.1.1.-</ecNumber>
    </alternativeName>
</protein>
<dbReference type="Proteomes" id="UP000007151">
    <property type="component" value="Unassembled WGS sequence"/>
</dbReference>
<dbReference type="GO" id="GO:1904262">
    <property type="term" value="P:negative regulation of TORC1 signaling"/>
    <property type="evidence" value="ECO:0007669"/>
    <property type="project" value="TreeGrafter"/>
</dbReference>
<dbReference type="eggNOG" id="ENOG502QRK4">
    <property type="taxonomic scope" value="Eukaryota"/>
</dbReference>
<dbReference type="OrthoDB" id="5954793at2759"/>
<dbReference type="GO" id="GO:0032259">
    <property type="term" value="P:methylation"/>
    <property type="evidence" value="ECO:0007669"/>
    <property type="project" value="UniProtKB-KW"/>
</dbReference>
<comment type="caution">
    <text evidence="2">The sequence shown here is derived from an EMBL/GenBank/DDBJ whole genome shotgun (WGS) entry which is preliminary data.</text>
</comment>